<evidence type="ECO:0000313" key="3">
    <source>
        <dbReference type="Proteomes" id="UP000608530"/>
    </source>
</evidence>
<dbReference type="InterPro" id="IPR006059">
    <property type="entry name" value="SBP"/>
</dbReference>
<dbReference type="PANTHER" id="PTHR43649">
    <property type="entry name" value="ARABINOSE-BINDING PROTEIN-RELATED"/>
    <property type="match status" value="1"/>
</dbReference>
<dbReference type="PANTHER" id="PTHR43649:SF12">
    <property type="entry name" value="DIACETYLCHITOBIOSE BINDING PROTEIN DASA"/>
    <property type="match status" value="1"/>
</dbReference>
<keyword evidence="3" id="KW-1185">Reference proteome</keyword>
<dbReference type="Pfam" id="PF01547">
    <property type="entry name" value="SBP_bac_1"/>
    <property type="match status" value="1"/>
</dbReference>
<evidence type="ECO:0000313" key="2">
    <source>
        <dbReference type="EMBL" id="MBK0418778.1"/>
    </source>
</evidence>
<dbReference type="SUPFAM" id="SSF53850">
    <property type="entry name" value="Periplasmic binding protein-like II"/>
    <property type="match status" value="1"/>
</dbReference>
<dbReference type="InterPro" id="IPR050490">
    <property type="entry name" value="Bact_solute-bd_prot1"/>
</dbReference>
<dbReference type="AlphaFoldDB" id="A0A934Q6V1"/>
<sequence>MNKNAKSPLGRLRFVATGLLAASALTLVGCAGQGGPAPVEATGEGDIPTDTEATVRVLLETVPDSDIVIDMVDEFNETYPNITVDIEQLPFDQMRDRLIASFQAPDPNYDLIVVDNPWMVDFAEAGFLQPLDARIDSTSDYDPDDFFDPLVDITTVDEARYAVPFYNYALGFIYRTDLMEEAGAEPPETLDELVSTVQQLNTPEHAGIAMQPQRGYKVFEEWANWLFAAGGSIYDDEGNVTLDTPEAAHALEAYIEAYETAAPANSLNWAVDDAVRSVSSGGSASLITYNWNLPVLNDPEGAAGDLAGEFALAPMPGGKQALGAWSWALPSNSAEPDAAWAFISWVTSPETDVERVIAGGAAIRESTLEEQRVLDEGYGAGYYDAVKTILSDASPLSEGPSGEEFIQDVGTELNKAVAGTASVEEALAAAQAAGERLE</sequence>
<dbReference type="Proteomes" id="UP000608530">
    <property type="component" value="Unassembled WGS sequence"/>
</dbReference>
<dbReference type="PROSITE" id="PS51257">
    <property type="entry name" value="PROKAR_LIPOPROTEIN"/>
    <property type="match status" value="1"/>
</dbReference>
<protein>
    <submittedName>
        <fullName evidence="2">Sugar ABC transporter substrate-binding protein</fullName>
    </submittedName>
</protein>
<organism evidence="2 3">
    <name type="scientific">Leucobacter chromiisoli</name>
    <dbReference type="NCBI Taxonomy" id="2796471"/>
    <lineage>
        <taxon>Bacteria</taxon>
        <taxon>Bacillati</taxon>
        <taxon>Actinomycetota</taxon>
        <taxon>Actinomycetes</taxon>
        <taxon>Micrococcales</taxon>
        <taxon>Microbacteriaceae</taxon>
        <taxon>Leucobacter</taxon>
    </lineage>
</organism>
<proteinExistence type="predicted"/>
<accession>A0A934Q6V1</accession>
<dbReference type="Gene3D" id="3.40.190.10">
    <property type="entry name" value="Periplasmic binding protein-like II"/>
    <property type="match status" value="2"/>
</dbReference>
<dbReference type="CDD" id="cd13585">
    <property type="entry name" value="PBP2_TMBP_like"/>
    <property type="match status" value="1"/>
</dbReference>
<dbReference type="RefSeq" id="WP_200114928.1">
    <property type="nucleotide sequence ID" value="NZ_JAEHOH010000009.1"/>
</dbReference>
<feature type="signal peptide" evidence="1">
    <location>
        <begin position="1"/>
        <end position="31"/>
    </location>
</feature>
<feature type="chain" id="PRO_5039017914" evidence="1">
    <location>
        <begin position="32"/>
        <end position="438"/>
    </location>
</feature>
<gene>
    <name evidence="2" type="ORF">JD276_06995</name>
</gene>
<reference evidence="2" key="1">
    <citation type="submission" date="2020-12" db="EMBL/GenBank/DDBJ databases">
        <title>Leucobacter sp. CAS1, isolated from Chromium sludge.</title>
        <authorList>
            <person name="Xu Z."/>
        </authorList>
    </citation>
    <scope>NUCLEOTIDE SEQUENCE</scope>
    <source>
        <strain evidence="2">CSA1</strain>
    </source>
</reference>
<evidence type="ECO:0000256" key="1">
    <source>
        <dbReference type="SAM" id="SignalP"/>
    </source>
</evidence>
<dbReference type="EMBL" id="JAEHOH010000009">
    <property type="protein sequence ID" value="MBK0418778.1"/>
    <property type="molecule type" value="Genomic_DNA"/>
</dbReference>
<comment type="caution">
    <text evidence="2">The sequence shown here is derived from an EMBL/GenBank/DDBJ whole genome shotgun (WGS) entry which is preliminary data.</text>
</comment>
<keyword evidence="1" id="KW-0732">Signal</keyword>
<name>A0A934Q6V1_9MICO</name>